<dbReference type="RefSeq" id="WP_111717381.1">
    <property type="nucleotide sequence ID" value="NZ_CP073819.1"/>
</dbReference>
<dbReference type="Gene3D" id="3.30.70.100">
    <property type="match status" value="1"/>
</dbReference>
<accession>A0A327ZMU9</accession>
<evidence type="ECO:0000259" key="5">
    <source>
        <dbReference type="PROSITE" id="PS51725"/>
    </source>
</evidence>
<dbReference type="InterPro" id="IPR011008">
    <property type="entry name" value="Dimeric_a/b-barrel"/>
</dbReference>
<protein>
    <recommendedName>
        <fullName evidence="2">Signal transduction protein TRAP</fullName>
    </recommendedName>
    <alternativeName>
        <fullName evidence="3">Target of RNAIII-activating protein</fullName>
    </alternativeName>
</protein>
<gene>
    <name evidence="6" type="ORF">BHU61_12585</name>
</gene>
<evidence type="ECO:0000256" key="2">
    <source>
        <dbReference type="ARBA" id="ARBA00018486"/>
    </source>
</evidence>
<keyword evidence="7" id="KW-1185">Reference proteome</keyword>
<evidence type="ECO:0000313" key="7">
    <source>
        <dbReference type="Proteomes" id="UP000249808"/>
    </source>
</evidence>
<dbReference type="SUPFAM" id="SSF54909">
    <property type="entry name" value="Dimeric alpha+beta barrel"/>
    <property type="match status" value="1"/>
</dbReference>
<comment type="similarity">
    <text evidence="1">Belongs to the TRAP family.</text>
</comment>
<dbReference type="InterPro" id="IPR007138">
    <property type="entry name" value="ABM_dom"/>
</dbReference>
<dbReference type="PANTHER" id="PTHR34474">
    <property type="entry name" value="SIGNAL TRANSDUCTION PROTEIN TRAP"/>
    <property type="match status" value="1"/>
</dbReference>
<dbReference type="PANTHER" id="PTHR34474:SF4">
    <property type="entry name" value="HEME OXYGENASE (STAPHYLOBILIN-PRODUCING) 1"/>
    <property type="match status" value="1"/>
</dbReference>
<evidence type="ECO:0000313" key="6">
    <source>
        <dbReference type="EMBL" id="RAK43730.1"/>
    </source>
</evidence>
<reference evidence="6 7" key="1">
    <citation type="journal article" date="2018" name="Front. Microbiol.">
        <title>Description and Comparative Genomics of Macrococcus caseolyticus subsp. hominis subsp. nov., Macrococcus goetzii sp. nov., Macrococcus epidermidis sp. nov., and Macrococcus bohemicus sp. nov., Novel Macrococci From Human Clinical Material With Virulence Potential and Suspected Uptake of Foreign DNA by Natural Transformation.</title>
        <authorList>
            <person name="Maslanova I."/>
            <person name="Wertheimer Z."/>
            <person name="Sedlacek I."/>
            <person name="Svec P."/>
            <person name="Indrakova A."/>
            <person name="Kovarovic V."/>
            <person name="Schumann P."/>
            <person name="Sproer C."/>
            <person name="Kralova S."/>
            <person name="Sedo O."/>
            <person name="Kristofova L."/>
            <person name="Vrbovska V."/>
            <person name="Fuzik T."/>
            <person name="Petras P."/>
            <person name="Zdrahal Z."/>
            <person name="Ruzickova V."/>
            <person name="Doskar J."/>
            <person name="Pantucek R."/>
        </authorList>
    </citation>
    <scope>NUCLEOTIDE SEQUENCE [LARGE SCALE GENOMIC DNA]</scope>
    <source>
        <strain evidence="6 7">01/688</strain>
    </source>
</reference>
<dbReference type="EMBL" id="PZJH01000010">
    <property type="protein sequence ID" value="RAK43730.1"/>
    <property type="molecule type" value="Genomic_DNA"/>
</dbReference>
<dbReference type="PROSITE" id="PS51725">
    <property type="entry name" value="ABM"/>
    <property type="match status" value="1"/>
</dbReference>
<evidence type="ECO:0000256" key="1">
    <source>
        <dbReference type="ARBA" id="ARBA00009267"/>
    </source>
</evidence>
<dbReference type="Pfam" id="PF03992">
    <property type="entry name" value="ABM"/>
    <property type="match status" value="1"/>
</dbReference>
<name>A0A327ZMU9_9STAP</name>
<feature type="region of interest" description="Disordered" evidence="4">
    <location>
        <begin position="76"/>
        <end position="96"/>
    </location>
</feature>
<organism evidence="6 7">
    <name type="scientific">Macrococcus epidermidis</name>
    <dbReference type="NCBI Taxonomy" id="1902580"/>
    <lineage>
        <taxon>Bacteria</taxon>
        <taxon>Bacillati</taxon>
        <taxon>Bacillota</taxon>
        <taxon>Bacilli</taxon>
        <taxon>Bacillales</taxon>
        <taxon>Staphylococcaceae</taxon>
        <taxon>Macrococcus</taxon>
    </lineage>
</organism>
<comment type="caution">
    <text evidence="6">The sequence shown here is derived from an EMBL/GenBank/DDBJ whole genome shotgun (WGS) entry which is preliminary data.</text>
</comment>
<feature type="domain" description="ABM" evidence="5">
    <location>
        <begin position="2"/>
        <end position="92"/>
    </location>
</feature>
<evidence type="ECO:0000256" key="3">
    <source>
        <dbReference type="ARBA" id="ARBA00032861"/>
    </source>
</evidence>
<dbReference type="Proteomes" id="UP000249808">
    <property type="component" value="Unassembled WGS sequence"/>
</dbReference>
<dbReference type="NCBIfam" id="NF009840">
    <property type="entry name" value="PRK13315.1"/>
    <property type="match status" value="1"/>
</dbReference>
<sequence length="108" mass="12507">MYIVTNRIKMKKGFAEKMAPMFTKGGDITELKGFTKIETWSIQNLDEYDELHVNTWWETLEDFEAWKTSDAFKKAHAQRGNKSESEKQESPMLGSEIVIAKLETEVSK</sequence>
<evidence type="ECO:0000256" key="4">
    <source>
        <dbReference type="SAM" id="MobiDB-lite"/>
    </source>
</evidence>
<dbReference type="AlphaFoldDB" id="A0A327ZMU9"/>
<proteinExistence type="inferred from homology"/>
<dbReference type="InterPro" id="IPR050404">
    <property type="entry name" value="Heme-degrading_MO"/>
</dbReference>